<protein>
    <recommendedName>
        <fullName evidence="2">BHLH domain-containing protein</fullName>
    </recommendedName>
</protein>
<evidence type="ECO:0000256" key="1">
    <source>
        <dbReference type="SAM" id="MobiDB-lite"/>
    </source>
</evidence>
<dbReference type="Proteomes" id="UP000740926">
    <property type="component" value="Unassembled WGS sequence"/>
</dbReference>
<feature type="region of interest" description="Disordered" evidence="1">
    <location>
        <begin position="758"/>
        <end position="783"/>
    </location>
</feature>
<dbReference type="OMA" id="FITHHPG"/>
<feature type="compositionally biased region" description="Low complexity" evidence="1">
    <location>
        <begin position="387"/>
        <end position="397"/>
    </location>
</feature>
<dbReference type="GO" id="GO:0046983">
    <property type="term" value="F:protein dimerization activity"/>
    <property type="evidence" value="ECO:0007669"/>
    <property type="project" value="InterPro"/>
</dbReference>
<dbReference type="Pfam" id="PF00010">
    <property type="entry name" value="HLH"/>
    <property type="match status" value="1"/>
</dbReference>
<dbReference type="PANTHER" id="PTHR47336:SF3">
    <property type="entry name" value="SERINE-RICH PROTEIN TYE7"/>
    <property type="match status" value="1"/>
</dbReference>
<dbReference type="InterPro" id="IPR052099">
    <property type="entry name" value="Regulatory_TF_Diverse"/>
</dbReference>
<dbReference type="PANTHER" id="PTHR47336">
    <property type="entry name" value="TRANSCRIPTION FACTOR HMS1-RELATED"/>
    <property type="match status" value="1"/>
</dbReference>
<feature type="compositionally biased region" description="Acidic residues" evidence="1">
    <location>
        <begin position="762"/>
        <end position="783"/>
    </location>
</feature>
<dbReference type="PROSITE" id="PS50888">
    <property type="entry name" value="BHLH"/>
    <property type="match status" value="1"/>
</dbReference>
<proteinExistence type="predicted"/>
<evidence type="ECO:0000259" key="2">
    <source>
        <dbReference type="PROSITE" id="PS50888"/>
    </source>
</evidence>
<feature type="compositionally biased region" description="Basic and acidic residues" evidence="1">
    <location>
        <begin position="427"/>
        <end position="445"/>
    </location>
</feature>
<feature type="compositionally biased region" description="Polar residues" evidence="1">
    <location>
        <begin position="140"/>
        <end position="151"/>
    </location>
</feature>
<feature type="region of interest" description="Disordered" evidence="1">
    <location>
        <begin position="201"/>
        <end position="226"/>
    </location>
</feature>
<feature type="region of interest" description="Disordered" evidence="1">
    <location>
        <begin position="116"/>
        <end position="169"/>
    </location>
</feature>
<dbReference type="InterPro" id="IPR036638">
    <property type="entry name" value="HLH_DNA-bd_sf"/>
</dbReference>
<dbReference type="AlphaFoldDB" id="A0A9P6Z3I6"/>
<accession>A0A9P6Z3I6</accession>
<feature type="region of interest" description="Disordered" evidence="1">
    <location>
        <begin position="420"/>
        <end position="446"/>
    </location>
</feature>
<dbReference type="InterPro" id="IPR011598">
    <property type="entry name" value="bHLH_dom"/>
</dbReference>
<organism evidence="3 4">
    <name type="scientific">Rhizopus delemar</name>
    <dbReference type="NCBI Taxonomy" id="936053"/>
    <lineage>
        <taxon>Eukaryota</taxon>
        <taxon>Fungi</taxon>
        <taxon>Fungi incertae sedis</taxon>
        <taxon>Mucoromycota</taxon>
        <taxon>Mucoromycotina</taxon>
        <taxon>Mucoromycetes</taxon>
        <taxon>Mucorales</taxon>
        <taxon>Mucorineae</taxon>
        <taxon>Rhizopodaceae</taxon>
        <taxon>Rhizopus</taxon>
    </lineage>
</organism>
<name>A0A9P6Z3I6_9FUNG</name>
<feature type="compositionally biased region" description="Basic residues" evidence="1">
    <location>
        <begin position="366"/>
        <end position="376"/>
    </location>
</feature>
<feature type="domain" description="BHLH" evidence="2">
    <location>
        <begin position="222"/>
        <end position="304"/>
    </location>
</feature>
<comment type="caution">
    <text evidence="3">The sequence shown here is derived from an EMBL/GenBank/DDBJ whole genome shotgun (WGS) entry which is preliminary data.</text>
</comment>
<feature type="region of interest" description="Disordered" evidence="1">
    <location>
        <begin position="356"/>
        <end position="397"/>
    </location>
</feature>
<dbReference type="EMBL" id="JAANIU010000833">
    <property type="protein sequence ID" value="KAG1569916.1"/>
    <property type="molecule type" value="Genomic_DNA"/>
</dbReference>
<keyword evidence="4" id="KW-1185">Reference proteome</keyword>
<reference evidence="3 4" key="1">
    <citation type="journal article" date="2020" name="Microb. Genom.">
        <title>Genetic diversity of clinical and environmental Mucorales isolates obtained from an investigation of mucormycosis cases among solid organ transplant recipients.</title>
        <authorList>
            <person name="Nguyen M.H."/>
            <person name="Kaul D."/>
            <person name="Muto C."/>
            <person name="Cheng S.J."/>
            <person name="Richter R.A."/>
            <person name="Bruno V.M."/>
            <person name="Liu G."/>
            <person name="Beyhan S."/>
            <person name="Sundermann A.J."/>
            <person name="Mounaud S."/>
            <person name="Pasculle A.W."/>
            <person name="Nierman W.C."/>
            <person name="Driscoll E."/>
            <person name="Cumbie R."/>
            <person name="Clancy C.J."/>
            <person name="Dupont C.L."/>
        </authorList>
    </citation>
    <scope>NUCLEOTIDE SEQUENCE [LARGE SCALE GENOMIC DNA]</scope>
    <source>
        <strain evidence="3 4">GL24</strain>
    </source>
</reference>
<feature type="compositionally biased region" description="Low complexity" evidence="1">
    <location>
        <begin position="152"/>
        <end position="165"/>
    </location>
</feature>
<dbReference type="SUPFAM" id="SSF47459">
    <property type="entry name" value="HLH, helix-loop-helix DNA-binding domain"/>
    <property type="match status" value="1"/>
</dbReference>
<evidence type="ECO:0000313" key="3">
    <source>
        <dbReference type="EMBL" id="KAG1569916.1"/>
    </source>
</evidence>
<gene>
    <name evidence="3" type="ORF">G6F50_005951</name>
</gene>
<evidence type="ECO:0000313" key="4">
    <source>
        <dbReference type="Proteomes" id="UP000740926"/>
    </source>
</evidence>
<sequence length="1034" mass="118076">METFAPFPVDFLADNNNNAALNEEDPYFSLSQFDFELQQQAQAALQQQESWQDFDKYLSLDTDNSNQLLMNQPMLMNNTFNDPSLLYAPLNEIIPTQQNYLKKSTVDGHVVKQEYETPESLPYSPPVVQQDNLPNDDPNAASTTSNQSPKLTNTTTPSMNTSSTPIVTPPNDSIDFLNWTNLEQGKVPIQRLKQTNSVNTASHNHLFNPSSSPSAPSGGRQQKKTAHNAIERRYRNNINDRIAELKNAVPALLYAKVKDNSRKRKNDEEDDGEDGEEYLDGVAVATKLNKATILRKATEYINHLKKTGEDVKQENEILQRILSQLPGGPDILQRYHLQKKQREKELHRQQLLEREFQKQQEQQRKAANRKRARYSRTHPEAMDEYESSSSSPDPLTPPTVTSRVFMAMFMAITLFSTSPLTTGPKNGSEHHHVSRTHDALNDKQHLNSPPAPSFLASLFQFDSTWTAIRTCIFIVFILQLVCPLLRSYLFDTSFKLKRVNRARRFSAHPVSRKELGHMTPGDLKCRQMYAILNRSDRLLPHNAISTFLCLLKEMVRLLAHHSMGYDVLYQDLSTEEEWTQAFRWIKLNETLCLGRYVSRLTMIFASLRMINLVDLLDEEDAQVDQIHARAYATAAIQMAIAIPQRGLADKISNYFWRLAMHHIKKEENEEENEEWMLSLTWLQPHQQTDWLKHMPQTRAWSETIEILQNQTGLSSKGHGLSISYSAPVTVPVAILSTLHLLDCLHVQFQQLIAIMASRGPREEDEDEEEDEESLREEEDELDETEFVNLMHLTEPRQTTVQDPDQPRSAYWLAAVGAVLEGVWKDKTDEVEGGLAALIRRVPRSMTSNLAQKSDANRLDELIKKSMTHTLLGSVMLKSPEIEKRQQGLAELKSAEAIRPELVRLQSKLHVSEKRHDLESTVLSLADFAVSFVGIESWLIAMELKGQDVAEIEDVVKESALSLRRMLRYPYLKAMRESKDILERLTELCNFIDHQHPADTDSGCDLVEDHHSIDDSHELLVKRAKKAQAILHGSF</sequence>
<dbReference type="SMART" id="SM00353">
    <property type="entry name" value="HLH"/>
    <property type="match status" value="1"/>
</dbReference>
<dbReference type="Gene3D" id="4.10.280.10">
    <property type="entry name" value="Helix-loop-helix DNA-binding domain"/>
    <property type="match status" value="1"/>
</dbReference>